<comment type="subcellular location">
    <subcellularLocation>
        <location evidence="5">Cell membrane</location>
        <topology evidence="5">Multi-pass membrane protein</topology>
    </subcellularLocation>
    <subcellularLocation>
        <location evidence="1">Membrane</location>
        <topology evidence="1">Multi-pass membrane protein</topology>
    </subcellularLocation>
</comment>
<dbReference type="AlphaFoldDB" id="A0A1G9TGD5"/>
<dbReference type="InterPro" id="IPR049783">
    <property type="entry name" value="ABC_perm_TupB-like"/>
</dbReference>
<feature type="transmembrane region" description="Helical" evidence="5">
    <location>
        <begin position="25"/>
        <end position="52"/>
    </location>
</feature>
<dbReference type="STRING" id="321763.SAMN04488692_1399"/>
<evidence type="ECO:0000313" key="8">
    <source>
        <dbReference type="Proteomes" id="UP000199476"/>
    </source>
</evidence>
<feature type="transmembrane region" description="Helical" evidence="5">
    <location>
        <begin position="201"/>
        <end position="222"/>
    </location>
</feature>
<feature type="transmembrane region" description="Helical" evidence="5">
    <location>
        <begin position="105"/>
        <end position="126"/>
    </location>
</feature>
<keyword evidence="3 5" id="KW-1133">Transmembrane helix</keyword>
<name>A0A1G9TGD5_9FIRM</name>
<dbReference type="SUPFAM" id="SSF161098">
    <property type="entry name" value="MetI-like"/>
    <property type="match status" value="1"/>
</dbReference>
<evidence type="ECO:0000256" key="3">
    <source>
        <dbReference type="ARBA" id="ARBA00022989"/>
    </source>
</evidence>
<keyword evidence="4 5" id="KW-0472">Membrane</keyword>
<dbReference type="Pfam" id="PF00528">
    <property type="entry name" value="BPD_transp_1"/>
    <property type="match status" value="1"/>
</dbReference>
<dbReference type="RefSeq" id="WP_089762287.1">
    <property type="nucleotide sequence ID" value="NZ_FNGO01000039.1"/>
</dbReference>
<organism evidence="7 8">
    <name type="scientific">Halarsenatibacter silvermanii</name>
    <dbReference type="NCBI Taxonomy" id="321763"/>
    <lineage>
        <taxon>Bacteria</taxon>
        <taxon>Bacillati</taxon>
        <taxon>Bacillota</taxon>
        <taxon>Clostridia</taxon>
        <taxon>Halanaerobiales</taxon>
        <taxon>Halarsenatibacteraceae</taxon>
        <taxon>Halarsenatibacter</taxon>
    </lineage>
</organism>
<feature type="transmembrane region" description="Helical" evidence="5">
    <location>
        <begin position="154"/>
        <end position="181"/>
    </location>
</feature>
<evidence type="ECO:0000256" key="2">
    <source>
        <dbReference type="ARBA" id="ARBA00022692"/>
    </source>
</evidence>
<comment type="similarity">
    <text evidence="5">Belongs to the binding-protein-dependent transport system permease family.</text>
</comment>
<sequence>MGTLFEGLIEALHLLINLDSQVLEIIIRSLQVTGTALFFSIVIGVPLGTLMGMVDFPGKKIVTALLYTGMGFPPVVIGLFVFILFSASGPFGQLGWLFTTRAIVVAQTILALPLVTSFVMTSVMSVDDNLIIQMRALGASKKQLYWAVIKEAKLGAVVAIAAGFGAVISEVGAVMLVGGNIEGKTRVLTTAIMLETRQGRFGLALALGIILLAIAFITNIIMMKFQQREIK</sequence>
<protein>
    <submittedName>
        <fullName evidence="7">Tungstate transport system permease protein</fullName>
    </submittedName>
</protein>
<dbReference type="CDD" id="cd06261">
    <property type="entry name" value="TM_PBP2"/>
    <property type="match status" value="1"/>
</dbReference>
<dbReference type="InterPro" id="IPR000515">
    <property type="entry name" value="MetI-like"/>
</dbReference>
<keyword evidence="2 5" id="KW-0812">Transmembrane</keyword>
<reference evidence="7 8" key="1">
    <citation type="submission" date="2016-10" db="EMBL/GenBank/DDBJ databases">
        <authorList>
            <person name="de Groot N.N."/>
        </authorList>
    </citation>
    <scope>NUCLEOTIDE SEQUENCE [LARGE SCALE GENOMIC DNA]</scope>
    <source>
        <strain evidence="7 8">SLAS-1</strain>
    </source>
</reference>
<dbReference type="PROSITE" id="PS50928">
    <property type="entry name" value="ABC_TM1"/>
    <property type="match status" value="1"/>
</dbReference>
<dbReference type="EMBL" id="FNGO01000039">
    <property type="protein sequence ID" value="SDM46767.1"/>
    <property type="molecule type" value="Genomic_DNA"/>
</dbReference>
<feature type="transmembrane region" description="Helical" evidence="5">
    <location>
        <begin position="64"/>
        <end position="85"/>
    </location>
</feature>
<feature type="domain" description="ABC transmembrane type-1" evidence="6">
    <location>
        <begin position="26"/>
        <end position="222"/>
    </location>
</feature>
<dbReference type="GO" id="GO:0055085">
    <property type="term" value="P:transmembrane transport"/>
    <property type="evidence" value="ECO:0007669"/>
    <property type="project" value="InterPro"/>
</dbReference>
<keyword evidence="5" id="KW-0813">Transport</keyword>
<dbReference type="OrthoDB" id="9781724at2"/>
<keyword evidence="8" id="KW-1185">Reference proteome</keyword>
<accession>A0A1G9TGD5</accession>
<dbReference type="NCBIfam" id="NF038017">
    <property type="entry name" value="ABC_perm1"/>
    <property type="match status" value="1"/>
</dbReference>
<evidence type="ECO:0000256" key="4">
    <source>
        <dbReference type="ARBA" id="ARBA00023136"/>
    </source>
</evidence>
<dbReference type="PANTHER" id="PTHR43632:SF1">
    <property type="entry name" value="PERMEASE COMPONENT OF TUNGSTATE ABC TRANSPORTER"/>
    <property type="match status" value="1"/>
</dbReference>
<evidence type="ECO:0000313" key="7">
    <source>
        <dbReference type="EMBL" id="SDM46767.1"/>
    </source>
</evidence>
<evidence type="ECO:0000256" key="5">
    <source>
        <dbReference type="RuleBase" id="RU363032"/>
    </source>
</evidence>
<evidence type="ECO:0000259" key="6">
    <source>
        <dbReference type="PROSITE" id="PS50928"/>
    </source>
</evidence>
<dbReference type="Gene3D" id="1.10.3720.10">
    <property type="entry name" value="MetI-like"/>
    <property type="match status" value="1"/>
</dbReference>
<proteinExistence type="inferred from homology"/>
<dbReference type="PANTHER" id="PTHR43632">
    <property type="entry name" value="PERMEASE COMPONENT OF TUNGSTATE ABC TRANSPORTER"/>
    <property type="match status" value="1"/>
</dbReference>
<dbReference type="Proteomes" id="UP000199476">
    <property type="component" value="Unassembled WGS sequence"/>
</dbReference>
<gene>
    <name evidence="7" type="ORF">SAMN04488692_1399</name>
</gene>
<dbReference type="GO" id="GO:0005886">
    <property type="term" value="C:plasma membrane"/>
    <property type="evidence" value="ECO:0007669"/>
    <property type="project" value="UniProtKB-SubCell"/>
</dbReference>
<evidence type="ECO:0000256" key="1">
    <source>
        <dbReference type="ARBA" id="ARBA00004141"/>
    </source>
</evidence>
<dbReference type="InterPro" id="IPR035906">
    <property type="entry name" value="MetI-like_sf"/>
</dbReference>